<gene>
    <name evidence="1" type="ORF">HPHPH24_1434</name>
</gene>
<dbReference type="AlphaFoldDB" id="J0KDN8"/>
<dbReference type="EMBL" id="AKOG01000008">
    <property type="protein sequence ID" value="EJB48877.1"/>
    <property type="molecule type" value="Genomic_DNA"/>
</dbReference>
<evidence type="ECO:0008006" key="3">
    <source>
        <dbReference type="Google" id="ProtNLM"/>
    </source>
</evidence>
<dbReference type="Proteomes" id="UP000004761">
    <property type="component" value="Unassembled WGS sequence"/>
</dbReference>
<comment type="caution">
    <text evidence="1">The sequence shown here is derived from an EMBL/GenBank/DDBJ whole genome shotgun (WGS) entry which is preliminary data.</text>
</comment>
<reference evidence="1 2" key="1">
    <citation type="journal article" date="2013" name="Pathog. Dis.">
        <title>Genome sequences of 65 Helicobacter pylori strains isolated from asymptomatic individuals and patients with gastric cancer, peptic ulcer disease, or gastritis.</title>
        <authorList>
            <person name="Blanchard T.G."/>
            <person name="Czinn S.J."/>
            <person name="Correa P."/>
            <person name="Nakazawa T."/>
            <person name="Keelan M."/>
            <person name="Morningstar L."/>
            <person name="Santana-Cruz I."/>
            <person name="Maroo A."/>
            <person name="McCracken C."/>
            <person name="Shefchek K."/>
            <person name="Daugherty S."/>
            <person name="Song Y."/>
            <person name="Fraser C.M."/>
            <person name="Fricke W.F."/>
        </authorList>
    </citation>
    <scope>NUCLEOTIDE SEQUENCE [LARGE SCALE GENOMIC DNA]</scope>
    <source>
        <strain evidence="1 2">Hp H-24</strain>
    </source>
</reference>
<organism evidence="1 2">
    <name type="scientific">Helicobacter pylori Hp H-24</name>
    <dbReference type="NCBI Taxonomy" id="992039"/>
    <lineage>
        <taxon>Bacteria</taxon>
        <taxon>Pseudomonadati</taxon>
        <taxon>Campylobacterota</taxon>
        <taxon>Epsilonproteobacteria</taxon>
        <taxon>Campylobacterales</taxon>
        <taxon>Helicobacteraceae</taxon>
        <taxon>Helicobacter</taxon>
    </lineage>
</organism>
<accession>J0KDN8</accession>
<name>J0KDN8_HELPX</name>
<sequence length="169" mass="18539">MFFKTYQKLLGASCLALYLAGCGNGGGGESPVEMSVNSEGAFQISSRVDSVTIQGMKLNRGNCVVNFVPAEEMLQMDALGALFALSQITPISIQDFKDIASVYKKFADDQKERLANIANKISQLEQKGVMMEPQALKFGEKIEGFSRGCDIIEAEIQTDKGTWTFNFDR</sequence>
<evidence type="ECO:0000313" key="2">
    <source>
        <dbReference type="Proteomes" id="UP000004761"/>
    </source>
</evidence>
<protein>
    <recommendedName>
        <fullName evidence="3">Lipoprotein</fullName>
    </recommendedName>
</protein>
<evidence type="ECO:0000313" key="1">
    <source>
        <dbReference type="EMBL" id="EJB48877.1"/>
    </source>
</evidence>
<proteinExistence type="predicted"/>
<dbReference type="PATRIC" id="fig|992039.3.peg.1389"/>